<dbReference type="OrthoDB" id="5187095at2"/>
<accession>A0A239IF66</accession>
<dbReference type="RefSeq" id="WP_089208951.1">
    <property type="nucleotide sequence ID" value="NZ_FZOD01000019.1"/>
</dbReference>
<sequence>MSWRNLRNNRYERPYEPLPHRTSPLVRLWRWRTEIALLAAVVTAVTAVAFSLGKGDWWPFLVLTGTVGAPAASRFGRNWVIAHMWCLASRHRIQKTCVETGMHTRSGRLPLILWITPTALGEKALVLARAGICAEDFEAFSGELSSACYARRTEVARHRRWAHLITVEIIRREAAPGLSLGLDRLYGQANWVSLRSGRDLEEVPDTRPATTAFPMAA</sequence>
<evidence type="ECO:0000313" key="2">
    <source>
        <dbReference type="EMBL" id="SNS92197.1"/>
    </source>
</evidence>
<evidence type="ECO:0000256" key="1">
    <source>
        <dbReference type="SAM" id="Phobius"/>
    </source>
</evidence>
<keyword evidence="3" id="KW-1185">Reference proteome</keyword>
<keyword evidence="1" id="KW-0812">Transmembrane</keyword>
<organism evidence="2 3">
    <name type="scientific">Streptosporangium subroseum</name>
    <dbReference type="NCBI Taxonomy" id="106412"/>
    <lineage>
        <taxon>Bacteria</taxon>
        <taxon>Bacillati</taxon>
        <taxon>Actinomycetota</taxon>
        <taxon>Actinomycetes</taxon>
        <taxon>Streptosporangiales</taxon>
        <taxon>Streptosporangiaceae</taxon>
        <taxon>Streptosporangium</taxon>
    </lineage>
</organism>
<feature type="transmembrane region" description="Helical" evidence="1">
    <location>
        <begin position="58"/>
        <end position="75"/>
    </location>
</feature>
<evidence type="ECO:0000313" key="3">
    <source>
        <dbReference type="Proteomes" id="UP000198282"/>
    </source>
</evidence>
<reference evidence="2 3" key="1">
    <citation type="submission" date="2017-06" db="EMBL/GenBank/DDBJ databases">
        <authorList>
            <person name="Kim H.J."/>
            <person name="Triplett B.A."/>
        </authorList>
    </citation>
    <scope>NUCLEOTIDE SEQUENCE [LARGE SCALE GENOMIC DNA]</scope>
    <source>
        <strain evidence="2 3">CGMCC 4.2132</strain>
    </source>
</reference>
<dbReference type="AlphaFoldDB" id="A0A239IF66"/>
<dbReference type="EMBL" id="FZOD01000019">
    <property type="protein sequence ID" value="SNS92197.1"/>
    <property type="molecule type" value="Genomic_DNA"/>
</dbReference>
<name>A0A239IF66_9ACTN</name>
<dbReference type="Proteomes" id="UP000198282">
    <property type="component" value="Unassembled WGS sequence"/>
</dbReference>
<protein>
    <submittedName>
        <fullName evidence="2">Uncharacterized protein</fullName>
    </submittedName>
</protein>
<keyword evidence="1" id="KW-0472">Membrane</keyword>
<keyword evidence="1" id="KW-1133">Transmembrane helix</keyword>
<proteinExistence type="predicted"/>
<gene>
    <name evidence="2" type="ORF">SAMN05216276_1019107</name>
</gene>
<feature type="transmembrane region" description="Helical" evidence="1">
    <location>
        <begin position="35"/>
        <end position="52"/>
    </location>
</feature>